<name>A0A3P6C157_BRAOL</name>
<gene>
    <name evidence="1" type="ORF">BOLC4T24347H</name>
</gene>
<sequence>MWMQDVDIVYGVVHERLVDHFIGGRDTSDGEHNHNLSFVDSCHKVGNDE</sequence>
<dbReference type="AlphaFoldDB" id="A0A3P6C157"/>
<proteinExistence type="predicted"/>
<reference evidence="1" key="1">
    <citation type="submission" date="2018-11" db="EMBL/GenBank/DDBJ databases">
        <authorList>
            <consortium name="Genoscope - CEA"/>
            <person name="William W."/>
        </authorList>
    </citation>
    <scope>NUCLEOTIDE SEQUENCE</scope>
</reference>
<organism evidence="1">
    <name type="scientific">Brassica oleracea</name>
    <name type="common">Wild cabbage</name>
    <dbReference type="NCBI Taxonomy" id="3712"/>
    <lineage>
        <taxon>Eukaryota</taxon>
        <taxon>Viridiplantae</taxon>
        <taxon>Streptophyta</taxon>
        <taxon>Embryophyta</taxon>
        <taxon>Tracheophyta</taxon>
        <taxon>Spermatophyta</taxon>
        <taxon>Magnoliopsida</taxon>
        <taxon>eudicotyledons</taxon>
        <taxon>Gunneridae</taxon>
        <taxon>Pentapetalae</taxon>
        <taxon>rosids</taxon>
        <taxon>malvids</taxon>
        <taxon>Brassicales</taxon>
        <taxon>Brassicaceae</taxon>
        <taxon>Brassiceae</taxon>
        <taxon>Brassica</taxon>
    </lineage>
</organism>
<dbReference type="EMBL" id="LR031873">
    <property type="protein sequence ID" value="VDD08896.1"/>
    <property type="molecule type" value="Genomic_DNA"/>
</dbReference>
<protein>
    <submittedName>
        <fullName evidence="1">Uncharacterized protein</fullName>
    </submittedName>
</protein>
<accession>A0A3P6C157</accession>
<evidence type="ECO:0000313" key="1">
    <source>
        <dbReference type="EMBL" id="VDD08896.1"/>
    </source>
</evidence>